<proteinExistence type="predicted"/>
<gene>
    <name evidence="2" type="ORF">QE152_g1003</name>
</gene>
<reference evidence="2 3" key="1">
    <citation type="journal article" date="2024" name="BMC Genomics">
        <title>De novo assembly and annotation of Popillia japonica's genome with initial clues to its potential as an invasive pest.</title>
        <authorList>
            <person name="Cucini C."/>
            <person name="Boschi S."/>
            <person name="Funari R."/>
            <person name="Cardaioli E."/>
            <person name="Iannotti N."/>
            <person name="Marturano G."/>
            <person name="Paoli F."/>
            <person name="Bruttini M."/>
            <person name="Carapelli A."/>
            <person name="Frati F."/>
            <person name="Nardi F."/>
        </authorList>
    </citation>
    <scope>NUCLEOTIDE SEQUENCE [LARGE SCALE GENOMIC DNA]</scope>
    <source>
        <strain evidence="2">DMR45628</strain>
    </source>
</reference>
<evidence type="ECO:0000256" key="1">
    <source>
        <dbReference type="SAM" id="SignalP"/>
    </source>
</evidence>
<evidence type="ECO:0000313" key="3">
    <source>
        <dbReference type="Proteomes" id="UP001458880"/>
    </source>
</evidence>
<keyword evidence="3" id="KW-1185">Reference proteome</keyword>
<protein>
    <submittedName>
        <fullName evidence="2">Uncharacterized protein</fullName>
    </submittedName>
</protein>
<accession>A0AAW1N4J4</accession>
<dbReference type="Proteomes" id="UP001458880">
    <property type="component" value="Unassembled WGS sequence"/>
</dbReference>
<dbReference type="EMBL" id="JASPKY010000005">
    <property type="protein sequence ID" value="KAK9754831.1"/>
    <property type="molecule type" value="Genomic_DNA"/>
</dbReference>
<feature type="chain" id="PRO_5043665519" evidence="1">
    <location>
        <begin position="23"/>
        <end position="196"/>
    </location>
</feature>
<name>A0AAW1N4J4_POPJA</name>
<comment type="caution">
    <text evidence="2">The sequence shown here is derived from an EMBL/GenBank/DDBJ whole genome shotgun (WGS) entry which is preliminary data.</text>
</comment>
<sequence length="196" mass="21734">MLVRSTFVVLCLTIVNLKHILADEPKNEPEAVQKDVETKPSGVDYTKFILKVKSNDTVHTGTLISSTVVISMPGLSEQDTDVCFLGEQEKCHKPKKLTESYGELTFIKLPEAVDEPALFIGNTSRAACQEVGTDLKPNDVEVGEYFVECPNKECGYLQALVCDAKLAGVVARMEKYDKNMFVPIDYIRKAANKTLK</sequence>
<evidence type="ECO:0000313" key="2">
    <source>
        <dbReference type="EMBL" id="KAK9754831.1"/>
    </source>
</evidence>
<keyword evidence="1" id="KW-0732">Signal</keyword>
<feature type="signal peptide" evidence="1">
    <location>
        <begin position="1"/>
        <end position="22"/>
    </location>
</feature>
<dbReference type="AlphaFoldDB" id="A0AAW1N4J4"/>
<organism evidence="2 3">
    <name type="scientific">Popillia japonica</name>
    <name type="common">Japanese beetle</name>
    <dbReference type="NCBI Taxonomy" id="7064"/>
    <lineage>
        <taxon>Eukaryota</taxon>
        <taxon>Metazoa</taxon>
        <taxon>Ecdysozoa</taxon>
        <taxon>Arthropoda</taxon>
        <taxon>Hexapoda</taxon>
        <taxon>Insecta</taxon>
        <taxon>Pterygota</taxon>
        <taxon>Neoptera</taxon>
        <taxon>Endopterygota</taxon>
        <taxon>Coleoptera</taxon>
        <taxon>Polyphaga</taxon>
        <taxon>Scarabaeiformia</taxon>
        <taxon>Scarabaeidae</taxon>
        <taxon>Rutelinae</taxon>
        <taxon>Popillia</taxon>
    </lineage>
</organism>